<evidence type="ECO:0000313" key="6">
    <source>
        <dbReference type="EMBL" id="OIQ49829.1"/>
    </source>
</evidence>
<dbReference type="SUPFAM" id="SSF50199">
    <property type="entry name" value="Staphylococcal nuclease"/>
    <property type="match status" value="1"/>
</dbReference>
<evidence type="ECO:0000256" key="1">
    <source>
        <dbReference type="ARBA" id="ARBA00022722"/>
    </source>
</evidence>
<dbReference type="GO" id="GO:1990599">
    <property type="term" value="F:3' overhang single-stranded DNA endodeoxyribonuclease activity"/>
    <property type="evidence" value="ECO:0007669"/>
    <property type="project" value="UniProtKB-EC"/>
</dbReference>
<feature type="chain" id="PRO_5009635352" evidence="4">
    <location>
        <begin position="29"/>
        <end position="173"/>
    </location>
</feature>
<dbReference type="PANTHER" id="PTHR12302">
    <property type="entry name" value="EBNA2 BINDING PROTEIN P100"/>
    <property type="match status" value="1"/>
</dbReference>
<dbReference type="PROSITE" id="PS01284">
    <property type="entry name" value="TNASE_2"/>
    <property type="match status" value="1"/>
</dbReference>
<dbReference type="InterPro" id="IPR035437">
    <property type="entry name" value="SNase_OB-fold_sf"/>
</dbReference>
<dbReference type="GO" id="GO:0003676">
    <property type="term" value="F:nucleic acid binding"/>
    <property type="evidence" value="ECO:0007669"/>
    <property type="project" value="InterPro"/>
</dbReference>
<proteinExistence type="predicted"/>
<feature type="domain" description="TNase-like" evidence="5">
    <location>
        <begin position="31"/>
        <end position="156"/>
    </location>
</feature>
<dbReference type="PROSITE" id="PS50830">
    <property type="entry name" value="TNASE_3"/>
    <property type="match status" value="1"/>
</dbReference>
<dbReference type="OrthoDB" id="4376109at2"/>
<gene>
    <name evidence="6" type="primary">nucH</name>
    <name evidence="6" type="ORF">BerOc1_01754</name>
</gene>
<keyword evidence="2" id="KW-0255">Endonuclease</keyword>
<dbReference type="Proteomes" id="UP000181901">
    <property type="component" value="Unassembled WGS sequence"/>
</dbReference>
<comment type="caution">
    <text evidence="6">The sequence shown here is derived from an EMBL/GenBank/DDBJ whole genome shotgun (WGS) entry which is preliminary data.</text>
</comment>
<feature type="signal peptide" evidence="4">
    <location>
        <begin position="1"/>
        <end position="28"/>
    </location>
</feature>
<sequence>MRRRNPLFLRAFFVACMLTCVCLPPAHAGADGPDARFLRALDGDSLRVDHMGEVLEIRLIGVDAPEYKQEYSRKARDFSQRFCRGETLRLEFDKERRDRYGRTLAYVYADGRMLNEALVRAGLAVPIRIKPNTRYYNRFKEAEEEARRERRGFWIKGGLDMTPGQWRRTHRRK</sequence>
<keyword evidence="7" id="KW-1185">Reference proteome</keyword>
<dbReference type="Pfam" id="PF00565">
    <property type="entry name" value="SNase"/>
    <property type="match status" value="1"/>
</dbReference>
<reference evidence="6 7" key="1">
    <citation type="submission" date="2015-09" db="EMBL/GenBank/DDBJ databases">
        <title>Genome of Desulfovibrio dechloracetivorans BerOc1, a mercury methylating strain isolated from highly hydrocarbons and metals contaminated coastal sediments.</title>
        <authorList>
            <person name="Goni Urriza M."/>
            <person name="Gassie C."/>
            <person name="Bouchez O."/>
            <person name="Klopp C."/>
            <person name="Ranchou-Peyruse A."/>
            <person name="Remy G."/>
        </authorList>
    </citation>
    <scope>NUCLEOTIDE SEQUENCE [LARGE SCALE GENOMIC DNA]</scope>
    <source>
        <strain evidence="6 7">BerOc1</strain>
    </source>
</reference>
<keyword evidence="3 6" id="KW-0378">Hydrolase</keyword>
<keyword evidence="1" id="KW-0540">Nuclease</keyword>
<evidence type="ECO:0000256" key="3">
    <source>
        <dbReference type="ARBA" id="ARBA00022801"/>
    </source>
</evidence>
<evidence type="ECO:0000256" key="4">
    <source>
        <dbReference type="SAM" id="SignalP"/>
    </source>
</evidence>
<dbReference type="InterPro" id="IPR002071">
    <property type="entry name" value="Thermonucl_AS"/>
</dbReference>
<dbReference type="RefSeq" id="WP_071545314.1">
    <property type="nucleotide sequence ID" value="NZ_LKAQ01000004.1"/>
</dbReference>
<keyword evidence="4" id="KW-0732">Signal</keyword>
<protein>
    <submittedName>
        <fullName evidence="6">Thermonuclease</fullName>
        <ecNumber evidence="6">3.1.31.1</ecNumber>
    </submittedName>
</protein>
<evidence type="ECO:0000259" key="5">
    <source>
        <dbReference type="PROSITE" id="PS50830"/>
    </source>
</evidence>
<dbReference type="InterPro" id="IPR016071">
    <property type="entry name" value="Staphylococal_nuclease_OB-fold"/>
</dbReference>
<evidence type="ECO:0000256" key="2">
    <source>
        <dbReference type="ARBA" id="ARBA00022759"/>
    </source>
</evidence>
<dbReference type="PANTHER" id="PTHR12302:SF3">
    <property type="entry name" value="SERINE_THREONINE-PROTEIN KINASE 31"/>
    <property type="match status" value="1"/>
</dbReference>
<organism evidence="6 7">
    <name type="scientific">Pseudodesulfovibrio hydrargyri</name>
    <dbReference type="NCBI Taxonomy" id="2125990"/>
    <lineage>
        <taxon>Bacteria</taxon>
        <taxon>Pseudomonadati</taxon>
        <taxon>Thermodesulfobacteriota</taxon>
        <taxon>Desulfovibrionia</taxon>
        <taxon>Desulfovibrionales</taxon>
        <taxon>Desulfovibrionaceae</taxon>
    </lineage>
</organism>
<accession>A0A1J5MT76</accession>
<dbReference type="SMART" id="SM00318">
    <property type="entry name" value="SNc"/>
    <property type="match status" value="1"/>
</dbReference>
<dbReference type="EMBL" id="LKAQ01000004">
    <property type="protein sequence ID" value="OIQ49829.1"/>
    <property type="molecule type" value="Genomic_DNA"/>
</dbReference>
<dbReference type="EC" id="3.1.31.1" evidence="6"/>
<name>A0A1J5MT76_9BACT</name>
<evidence type="ECO:0000313" key="7">
    <source>
        <dbReference type="Proteomes" id="UP000181901"/>
    </source>
</evidence>
<dbReference type="AlphaFoldDB" id="A0A1J5MT76"/>
<dbReference type="Gene3D" id="2.40.50.90">
    <property type="match status" value="1"/>
</dbReference>